<comment type="caution">
    <text evidence="2">The sequence shown here is derived from an EMBL/GenBank/DDBJ whole genome shotgun (WGS) entry which is preliminary data.</text>
</comment>
<feature type="transmembrane region" description="Helical" evidence="1">
    <location>
        <begin position="33"/>
        <end position="53"/>
    </location>
</feature>
<evidence type="ECO:0000313" key="3">
    <source>
        <dbReference type="Proteomes" id="UP000389128"/>
    </source>
</evidence>
<dbReference type="RefSeq" id="WP_148580197.1">
    <property type="nucleotide sequence ID" value="NZ_SDKK01000016.1"/>
</dbReference>
<keyword evidence="3" id="KW-1185">Reference proteome</keyword>
<dbReference type="InterPro" id="IPR018643">
    <property type="entry name" value="DUF2069_membrane"/>
</dbReference>
<dbReference type="AlphaFoldDB" id="A0A6C2CMX6"/>
<dbReference type="Proteomes" id="UP000389128">
    <property type="component" value="Unassembled WGS sequence"/>
</dbReference>
<protein>
    <submittedName>
        <fullName evidence="2">DUF2069 domain-containing protein</fullName>
    </submittedName>
</protein>
<organism evidence="2 3">
    <name type="scientific">Zoogloea oleivorans</name>
    <dbReference type="NCBI Taxonomy" id="1552750"/>
    <lineage>
        <taxon>Bacteria</taxon>
        <taxon>Pseudomonadati</taxon>
        <taxon>Pseudomonadota</taxon>
        <taxon>Betaproteobacteria</taxon>
        <taxon>Rhodocyclales</taxon>
        <taxon>Zoogloeaceae</taxon>
        <taxon>Zoogloea</taxon>
    </lineage>
</organism>
<dbReference type="Pfam" id="PF09842">
    <property type="entry name" value="DUF2069"/>
    <property type="match status" value="1"/>
</dbReference>
<reference evidence="2 3" key="1">
    <citation type="submission" date="2019-01" db="EMBL/GenBank/DDBJ databases">
        <title>Zoogloea oleivorans genome sequencing and assembly.</title>
        <authorList>
            <person name="Tancsics A."/>
            <person name="Farkas M."/>
            <person name="Kriszt B."/>
            <person name="Maroti G."/>
            <person name="Horvath B."/>
        </authorList>
    </citation>
    <scope>NUCLEOTIDE SEQUENCE [LARGE SCALE GENOMIC DNA]</scope>
    <source>
        <strain evidence="2 3">Buc</strain>
    </source>
</reference>
<dbReference type="OrthoDB" id="9181360at2"/>
<keyword evidence="1" id="KW-0812">Transmembrane</keyword>
<keyword evidence="1" id="KW-0472">Membrane</keyword>
<feature type="transmembrane region" description="Helical" evidence="1">
    <location>
        <begin position="60"/>
        <end position="76"/>
    </location>
</feature>
<keyword evidence="1" id="KW-1133">Transmembrane helix</keyword>
<proteinExistence type="predicted"/>
<evidence type="ECO:0000256" key="1">
    <source>
        <dbReference type="SAM" id="Phobius"/>
    </source>
</evidence>
<evidence type="ECO:0000313" key="2">
    <source>
        <dbReference type="EMBL" id="TYC54779.1"/>
    </source>
</evidence>
<sequence length="122" mass="13248">MTPKTLSLIASITLLALIALCLAWEAILAPLRPGGSWMTLKVLPLMVALFGILRGKRYTYQWSSMMILLYLTEGVVRTNDPAPGNALALAEAVLSVIFFVVVVLYARNTAPSRLARASDNEA</sequence>
<accession>A0A6C2CMX6</accession>
<dbReference type="EMBL" id="SDKK01000016">
    <property type="protein sequence ID" value="TYC54779.1"/>
    <property type="molecule type" value="Genomic_DNA"/>
</dbReference>
<gene>
    <name evidence="2" type="ORF">ETQ85_16565</name>
</gene>
<name>A0A6C2CMX6_9RHOO</name>
<feature type="transmembrane region" description="Helical" evidence="1">
    <location>
        <begin position="88"/>
        <end position="106"/>
    </location>
</feature>